<keyword evidence="3" id="KW-1185">Reference proteome</keyword>
<name>A0A5B7CWE9_PORTR</name>
<gene>
    <name evidence="2" type="ORF">E2C01_005340</name>
</gene>
<dbReference type="Proteomes" id="UP000324222">
    <property type="component" value="Unassembled WGS sequence"/>
</dbReference>
<proteinExistence type="predicted"/>
<dbReference type="EMBL" id="VSRR010000227">
    <property type="protein sequence ID" value="MPC12636.1"/>
    <property type="molecule type" value="Genomic_DNA"/>
</dbReference>
<organism evidence="2 3">
    <name type="scientific">Portunus trituberculatus</name>
    <name type="common">Swimming crab</name>
    <name type="synonym">Neptunus trituberculatus</name>
    <dbReference type="NCBI Taxonomy" id="210409"/>
    <lineage>
        <taxon>Eukaryota</taxon>
        <taxon>Metazoa</taxon>
        <taxon>Ecdysozoa</taxon>
        <taxon>Arthropoda</taxon>
        <taxon>Crustacea</taxon>
        <taxon>Multicrustacea</taxon>
        <taxon>Malacostraca</taxon>
        <taxon>Eumalacostraca</taxon>
        <taxon>Eucarida</taxon>
        <taxon>Decapoda</taxon>
        <taxon>Pleocyemata</taxon>
        <taxon>Brachyura</taxon>
        <taxon>Eubrachyura</taxon>
        <taxon>Portunoidea</taxon>
        <taxon>Portunidae</taxon>
        <taxon>Portuninae</taxon>
        <taxon>Portunus</taxon>
    </lineage>
</organism>
<comment type="caution">
    <text evidence="2">The sequence shown here is derived from an EMBL/GenBank/DDBJ whole genome shotgun (WGS) entry which is preliminary data.</text>
</comment>
<feature type="compositionally biased region" description="Basic and acidic residues" evidence="1">
    <location>
        <begin position="9"/>
        <end position="36"/>
    </location>
</feature>
<evidence type="ECO:0000313" key="2">
    <source>
        <dbReference type="EMBL" id="MPC12636.1"/>
    </source>
</evidence>
<reference evidence="2 3" key="1">
    <citation type="submission" date="2019-05" db="EMBL/GenBank/DDBJ databases">
        <title>Another draft genome of Portunus trituberculatus and its Hox gene families provides insights of decapod evolution.</title>
        <authorList>
            <person name="Jeong J.-H."/>
            <person name="Song I."/>
            <person name="Kim S."/>
            <person name="Choi T."/>
            <person name="Kim D."/>
            <person name="Ryu S."/>
            <person name="Kim W."/>
        </authorList>
    </citation>
    <scope>NUCLEOTIDE SEQUENCE [LARGE SCALE GENOMIC DNA]</scope>
    <source>
        <tissue evidence="2">Muscle</tissue>
    </source>
</reference>
<evidence type="ECO:0000313" key="3">
    <source>
        <dbReference type="Proteomes" id="UP000324222"/>
    </source>
</evidence>
<protein>
    <submittedName>
        <fullName evidence="2">Uncharacterized protein</fullName>
    </submittedName>
</protein>
<sequence length="68" mass="8047">MTEIHKKTRLDTDGSHGNIEQEKGDPDEGTHREELLQKPNFRPTTQLINFRRYCETFRRLASRTYGIL</sequence>
<evidence type="ECO:0000256" key="1">
    <source>
        <dbReference type="SAM" id="MobiDB-lite"/>
    </source>
</evidence>
<accession>A0A5B7CWE9</accession>
<dbReference type="AlphaFoldDB" id="A0A5B7CWE9"/>
<feature type="region of interest" description="Disordered" evidence="1">
    <location>
        <begin position="1"/>
        <end position="37"/>
    </location>
</feature>